<dbReference type="RefSeq" id="WP_092673604.1">
    <property type="nucleotide sequence ID" value="NZ_FOXS01000003.1"/>
</dbReference>
<reference evidence="3" key="1">
    <citation type="submission" date="2016-10" db="EMBL/GenBank/DDBJ databases">
        <authorList>
            <person name="Varghese N."/>
            <person name="Submissions S."/>
        </authorList>
    </citation>
    <scope>NUCLEOTIDE SEQUENCE [LARGE SCALE GENOMIC DNA]</scope>
    <source>
        <strain evidence="3">OR362-8,ATCC BAA-1266,JCM 13504</strain>
    </source>
</reference>
<dbReference type="STRING" id="1227077.SAMN04515668_2565"/>
<evidence type="ECO:0008006" key="4">
    <source>
        <dbReference type="Google" id="ProtNLM"/>
    </source>
</evidence>
<dbReference type="AlphaFoldDB" id="A0A1I5YZA2"/>
<proteinExistence type="predicted"/>
<evidence type="ECO:0000313" key="3">
    <source>
        <dbReference type="Proteomes" id="UP000199029"/>
    </source>
</evidence>
<accession>A0A1I5YZA2</accession>
<name>A0A1I5YZA2_HYMAR</name>
<feature type="chain" id="PRO_5011688100" description="DUF4468 domain-containing protein" evidence="1">
    <location>
        <begin position="19"/>
        <end position="164"/>
    </location>
</feature>
<gene>
    <name evidence="2" type="ORF">SAMN04515668_2565</name>
</gene>
<feature type="signal peptide" evidence="1">
    <location>
        <begin position="1"/>
        <end position="18"/>
    </location>
</feature>
<keyword evidence="3" id="KW-1185">Reference proteome</keyword>
<keyword evidence="1" id="KW-0732">Signal</keyword>
<organism evidence="2 3">
    <name type="scientific">Hymenobacter arizonensis</name>
    <name type="common">Siccationidurans arizonensis</name>
    <dbReference type="NCBI Taxonomy" id="1227077"/>
    <lineage>
        <taxon>Bacteria</taxon>
        <taxon>Pseudomonadati</taxon>
        <taxon>Bacteroidota</taxon>
        <taxon>Cytophagia</taxon>
        <taxon>Cytophagales</taxon>
        <taxon>Hymenobacteraceae</taxon>
        <taxon>Hymenobacter</taxon>
    </lineage>
</organism>
<dbReference type="EMBL" id="FOXS01000003">
    <property type="protein sequence ID" value="SFQ49588.1"/>
    <property type="molecule type" value="Genomic_DNA"/>
</dbReference>
<dbReference type="OrthoDB" id="883131at2"/>
<evidence type="ECO:0000256" key="1">
    <source>
        <dbReference type="SAM" id="SignalP"/>
    </source>
</evidence>
<dbReference type="Proteomes" id="UP000199029">
    <property type="component" value="Unassembled WGS sequence"/>
</dbReference>
<protein>
    <recommendedName>
        <fullName evidence="4">DUF4468 domain-containing protein</fullName>
    </recommendedName>
</protein>
<evidence type="ECO:0000313" key="2">
    <source>
        <dbReference type="EMBL" id="SFQ49588.1"/>
    </source>
</evidence>
<sequence length="164" mass="18314">MKTLLLALHGSVCFAAQAQTTPAAETQALAREINQLMRDPQKPKQELTLTLAGCHAEQLIRDRGADVQTSQPLAVSFNRGDSGWAMKMDNGVFEMKMSFEWANVTSLTYEPTTNNKGQKHFNIKLNNQKNGSNTNFSLPLFTTDEAVVKDVTARLEKVRQRCQK</sequence>